<dbReference type="EMBL" id="BABT02000007">
    <property type="protein sequence ID" value="GAA93518.1"/>
    <property type="molecule type" value="Genomic_DNA"/>
</dbReference>
<dbReference type="InParanoid" id="G7DSF8"/>
<feature type="compositionally biased region" description="Basic and acidic residues" evidence="4">
    <location>
        <begin position="359"/>
        <end position="377"/>
    </location>
</feature>
<dbReference type="AlphaFoldDB" id="G7DSF8"/>
<accession>G7DSF8</accession>
<keyword evidence="1 3" id="KW-0853">WD repeat</keyword>
<feature type="region of interest" description="Disordered" evidence="4">
    <location>
        <begin position="623"/>
        <end position="651"/>
    </location>
</feature>
<keyword evidence="2" id="KW-0677">Repeat</keyword>
<organism evidence="5 6">
    <name type="scientific">Mixia osmundae (strain CBS 9802 / IAM 14324 / JCM 22182 / KY 12970)</name>
    <dbReference type="NCBI Taxonomy" id="764103"/>
    <lineage>
        <taxon>Eukaryota</taxon>
        <taxon>Fungi</taxon>
        <taxon>Dikarya</taxon>
        <taxon>Basidiomycota</taxon>
        <taxon>Pucciniomycotina</taxon>
        <taxon>Mixiomycetes</taxon>
        <taxon>Mixiales</taxon>
        <taxon>Mixiaceae</taxon>
        <taxon>Mixia</taxon>
    </lineage>
</organism>
<dbReference type="Pfam" id="PF00400">
    <property type="entry name" value="WD40"/>
    <property type="match status" value="2"/>
</dbReference>
<gene>
    <name evidence="5" type="primary">Mo00159</name>
    <name evidence="5" type="ORF">E5Q_00159</name>
</gene>
<feature type="region of interest" description="Disordered" evidence="4">
    <location>
        <begin position="672"/>
        <end position="691"/>
    </location>
</feature>
<dbReference type="InterPro" id="IPR019775">
    <property type="entry name" value="WD40_repeat_CS"/>
</dbReference>
<feature type="repeat" description="WD" evidence="3">
    <location>
        <begin position="167"/>
        <end position="209"/>
    </location>
</feature>
<dbReference type="PROSITE" id="PS50294">
    <property type="entry name" value="WD_REPEATS_REGION"/>
    <property type="match status" value="1"/>
</dbReference>
<proteinExistence type="predicted"/>
<feature type="repeat" description="WD" evidence="3">
    <location>
        <begin position="210"/>
        <end position="252"/>
    </location>
</feature>
<dbReference type="PANTHER" id="PTHR19919">
    <property type="entry name" value="WD REPEAT CONTAINING PROTEIN"/>
    <property type="match status" value="1"/>
</dbReference>
<feature type="compositionally biased region" description="Low complexity" evidence="4">
    <location>
        <begin position="273"/>
        <end position="287"/>
    </location>
</feature>
<feature type="region of interest" description="Disordered" evidence="4">
    <location>
        <begin position="515"/>
        <end position="542"/>
    </location>
</feature>
<name>G7DSF8_MIXOS</name>
<dbReference type="RefSeq" id="XP_014566573.1">
    <property type="nucleotide sequence ID" value="XM_014711087.1"/>
</dbReference>
<comment type="caution">
    <text evidence="5">The sequence shown here is derived from an EMBL/GenBank/DDBJ whole genome shotgun (WGS) entry which is preliminary data.</text>
</comment>
<feature type="compositionally biased region" description="Basic and acidic residues" evidence="4">
    <location>
        <begin position="530"/>
        <end position="539"/>
    </location>
</feature>
<evidence type="ECO:0000256" key="3">
    <source>
        <dbReference type="PROSITE-ProRule" id="PRU00221"/>
    </source>
</evidence>
<feature type="repeat" description="WD" evidence="3">
    <location>
        <begin position="326"/>
        <end position="358"/>
    </location>
</feature>
<evidence type="ECO:0000256" key="4">
    <source>
        <dbReference type="SAM" id="MobiDB-lite"/>
    </source>
</evidence>
<dbReference type="Proteomes" id="UP000009131">
    <property type="component" value="Unassembled WGS sequence"/>
</dbReference>
<evidence type="ECO:0000313" key="6">
    <source>
        <dbReference type="Proteomes" id="UP000009131"/>
    </source>
</evidence>
<evidence type="ECO:0000313" key="5">
    <source>
        <dbReference type="EMBL" id="GAA93518.1"/>
    </source>
</evidence>
<protein>
    <recommendedName>
        <fullName evidence="7">Anaphase-promoting complex subunit 4 WD40 domain-containing protein</fullName>
    </recommendedName>
</protein>
<sequence length="691" mass="75833">MQYESPVPVFALGFSTPAARKENAGGYKASVSHGDAASTSPAFPSDLRLGIGSYVEGYSDNSITILGADPSRQAGQPGSFVPLARASHPYPCTALQFSPAALAPTLQASMGHGSPETREMVATSSECLRLWDLRGDGSTHSTSSFVGRDRRQTGWALSQRAVLANSKAEYSAPLTSFSWNDFEPSYIVTSSIDTTCTIWDISTSSAVTQLIAHDREVFDVSWRPSTRDVFASVGADGSVRMFDLRSLEHSTILYEASTSPSTSANGKSASDKSSPSQQTAPSSTPSPLLRLAFNPKESHSLAILHADAKEVLILDVRHPGVPVAELSAHQAIINDLCWSSDGKYISTCSDDHQVLVWDPKRDPSHQHTRSSSHERKSSVSRRTGASPTATIKQPLLAYTAEREVNSMAMGGLGKQANPSSNAVEWMAINRVNEQLIVEKNLRILLGHRREDRASLFRVRRPVTCHIMQKDRPGPRQALVSPWLHKENARSFSRRLFAALHCCAVPVLLSSESLRSRADHKTSSTASAGQRKVEKSETRRRSVKAFASLNRESRIREGNGLGRSHPCIYHSGRTDLSVSIEARATKSIDGAQNHISLEDCLESRPFSDQKRITSRLEALAQSCRPRSHVLPADDRPDAPKPRRDRLDRRPRPFFHALPRAAVADTLLHIEPDRQSSVHADRNDNRPTRSIEL</sequence>
<feature type="compositionally biased region" description="Basic and acidic residues" evidence="4">
    <location>
        <begin position="630"/>
        <end position="649"/>
    </location>
</feature>
<dbReference type="PROSITE" id="PS50082">
    <property type="entry name" value="WD_REPEATS_2"/>
    <property type="match status" value="3"/>
</dbReference>
<dbReference type="SMART" id="SM00320">
    <property type="entry name" value="WD40"/>
    <property type="match status" value="4"/>
</dbReference>
<dbReference type="Gene3D" id="2.130.10.10">
    <property type="entry name" value="YVTN repeat-like/Quinoprotein amine dehydrogenase"/>
    <property type="match status" value="2"/>
</dbReference>
<feature type="region of interest" description="Disordered" evidence="4">
    <location>
        <begin position="258"/>
        <end position="289"/>
    </location>
</feature>
<feature type="compositionally biased region" description="Polar residues" evidence="4">
    <location>
        <begin position="258"/>
        <end position="272"/>
    </location>
</feature>
<dbReference type="eggNOG" id="KOG0290">
    <property type="taxonomic scope" value="Eukaryota"/>
</dbReference>
<dbReference type="InterPro" id="IPR036322">
    <property type="entry name" value="WD40_repeat_dom_sf"/>
</dbReference>
<dbReference type="InterPro" id="IPR001680">
    <property type="entry name" value="WD40_rpt"/>
</dbReference>
<dbReference type="OrthoDB" id="1284551at2759"/>
<evidence type="ECO:0000256" key="2">
    <source>
        <dbReference type="ARBA" id="ARBA00022737"/>
    </source>
</evidence>
<reference evidence="5 6" key="1">
    <citation type="journal article" date="2011" name="J. Gen. Appl. Microbiol.">
        <title>Draft genome sequencing of the enigmatic basidiomycete Mixia osmundae.</title>
        <authorList>
            <person name="Nishida H."/>
            <person name="Nagatsuka Y."/>
            <person name="Sugiyama J."/>
        </authorList>
    </citation>
    <scope>NUCLEOTIDE SEQUENCE [LARGE SCALE GENOMIC DNA]</scope>
    <source>
        <strain evidence="6">CBS 9802 / IAM 14324 / JCM 22182 / KY 12970</strain>
    </source>
</reference>
<dbReference type="SUPFAM" id="SSF50978">
    <property type="entry name" value="WD40 repeat-like"/>
    <property type="match status" value="1"/>
</dbReference>
<dbReference type="InterPro" id="IPR045159">
    <property type="entry name" value="DCAF7-like"/>
</dbReference>
<reference evidence="5 6" key="2">
    <citation type="journal article" date="2012" name="Open Biol.">
        <title>Characteristics of nucleosomes and linker DNA regions on the genome of the basidiomycete Mixia osmundae revealed by mono- and dinucleosome mapping.</title>
        <authorList>
            <person name="Nishida H."/>
            <person name="Kondo S."/>
            <person name="Matsumoto T."/>
            <person name="Suzuki Y."/>
            <person name="Yoshikawa H."/>
            <person name="Taylor T.D."/>
            <person name="Sugiyama J."/>
        </authorList>
    </citation>
    <scope>NUCLEOTIDE SEQUENCE [LARGE SCALE GENOMIC DNA]</scope>
    <source>
        <strain evidence="6">CBS 9802 / IAM 14324 / JCM 22182 / KY 12970</strain>
    </source>
</reference>
<evidence type="ECO:0000256" key="1">
    <source>
        <dbReference type="ARBA" id="ARBA00022574"/>
    </source>
</evidence>
<dbReference type="PROSITE" id="PS00678">
    <property type="entry name" value="WD_REPEATS_1"/>
    <property type="match status" value="1"/>
</dbReference>
<keyword evidence="6" id="KW-1185">Reference proteome</keyword>
<dbReference type="STRING" id="764103.G7DSF8"/>
<dbReference type="HOGENOM" id="CLU_398523_0_0_1"/>
<feature type="region of interest" description="Disordered" evidence="4">
    <location>
        <begin position="359"/>
        <end position="392"/>
    </location>
</feature>
<evidence type="ECO:0008006" key="7">
    <source>
        <dbReference type="Google" id="ProtNLM"/>
    </source>
</evidence>
<dbReference type="InterPro" id="IPR015943">
    <property type="entry name" value="WD40/YVTN_repeat-like_dom_sf"/>
</dbReference>